<dbReference type="RefSeq" id="WP_373878202.1">
    <property type="nucleotide sequence ID" value="NZ_BSDO01000005.1"/>
</dbReference>
<name>A0ABU1KJI6_XANFL</name>
<gene>
    <name evidence="1" type="ORF">GGQ86_003492</name>
</gene>
<dbReference type="Proteomes" id="UP001245370">
    <property type="component" value="Unassembled WGS sequence"/>
</dbReference>
<dbReference type="EMBL" id="JAVDPY010000006">
    <property type="protein sequence ID" value="MDR6335002.1"/>
    <property type="molecule type" value="Genomic_DNA"/>
</dbReference>
<keyword evidence="2" id="KW-1185">Reference proteome</keyword>
<sequence>MRDEVDEVAPRRQMAGEGRWGASSITVVPTFSFGEMATFGAAPRPEARGGT</sequence>
<dbReference type="GeneID" id="95766230"/>
<accession>A0ABU1KJI6</accession>
<organism evidence="1 2">
    <name type="scientific">Xanthobacter flavus</name>
    <dbReference type="NCBI Taxonomy" id="281"/>
    <lineage>
        <taxon>Bacteria</taxon>
        <taxon>Pseudomonadati</taxon>
        <taxon>Pseudomonadota</taxon>
        <taxon>Alphaproteobacteria</taxon>
        <taxon>Hyphomicrobiales</taxon>
        <taxon>Xanthobacteraceae</taxon>
        <taxon>Xanthobacter</taxon>
    </lineage>
</organism>
<proteinExistence type="predicted"/>
<reference evidence="1 2" key="1">
    <citation type="submission" date="2023-07" db="EMBL/GenBank/DDBJ databases">
        <title>Genomic Encyclopedia of Type Strains, Phase IV (KMG-IV): sequencing the most valuable type-strain genomes for metagenomic binning, comparative biology and taxonomic classification.</title>
        <authorList>
            <person name="Goeker M."/>
        </authorList>
    </citation>
    <scope>NUCLEOTIDE SEQUENCE [LARGE SCALE GENOMIC DNA]</scope>
    <source>
        <strain evidence="1 2">DSM 338</strain>
    </source>
</reference>
<protein>
    <submittedName>
        <fullName evidence="1">Uncharacterized protein</fullName>
    </submittedName>
</protein>
<evidence type="ECO:0000313" key="1">
    <source>
        <dbReference type="EMBL" id="MDR6335002.1"/>
    </source>
</evidence>
<evidence type="ECO:0000313" key="2">
    <source>
        <dbReference type="Proteomes" id="UP001245370"/>
    </source>
</evidence>
<comment type="caution">
    <text evidence="1">The sequence shown here is derived from an EMBL/GenBank/DDBJ whole genome shotgun (WGS) entry which is preliminary data.</text>
</comment>